<feature type="repeat" description="TPR" evidence="3">
    <location>
        <begin position="21"/>
        <end position="54"/>
    </location>
</feature>
<dbReference type="Gene3D" id="1.25.40.10">
    <property type="entry name" value="Tetratricopeptide repeat domain"/>
    <property type="match status" value="2"/>
</dbReference>
<dbReference type="Proteomes" id="UP000682111">
    <property type="component" value="Unassembled WGS sequence"/>
</dbReference>
<comment type="caution">
    <text evidence="4">The sequence shown here is derived from an EMBL/GenBank/DDBJ whole genome shotgun (WGS) entry which is preliminary data.</text>
</comment>
<keyword evidence="1" id="KW-0677">Repeat</keyword>
<dbReference type="PROSITE" id="PS50005">
    <property type="entry name" value="TPR"/>
    <property type="match status" value="1"/>
</dbReference>
<gene>
    <name evidence="4" type="primary">yvcD</name>
    <name evidence="4" type="ORF">J27TS8_23730</name>
</gene>
<dbReference type="InterPro" id="IPR011990">
    <property type="entry name" value="TPR-like_helical_dom_sf"/>
</dbReference>
<dbReference type="InterPro" id="IPR019734">
    <property type="entry name" value="TPR_rpt"/>
</dbReference>
<proteinExistence type="predicted"/>
<keyword evidence="2 3" id="KW-0802">TPR repeat</keyword>
<dbReference type="RefSeq" id="WP_137744361.1">
    <property type="nucleotide sequence ID" value="NZ_BORC01000003.1"/>
</dbReference>
<sequence>MSKDSKATKTTGTLLSFTPTGEYYFAKGLKAYQRRDHHKAIKYLERAMELEPGEPMIACQLAIILSENAQYTEANRLLHMILEEWDEQMIECHYFLANNYAHLGLFKDAFNHASLYMQLEGDGEFAEDAEDLLDLLMLEGEELEEDLYEQDDLISKQEEARELLETGEFQKAAVLLKEVIEKFPEYWSAYNNLALAYYYLGEPQKADRILDEVLEKNHGNLHALCNKAVFACYENDWYSVKKYKEVLEKIKPLSSEHQFKLGTTFALIGDYEMAYSWLKRLYKQGFEGEGPFYYWLSYSAYYTGRLQTAEKSWLRVIQMNPEKEGQEPWNNETKLYTGEAIKKQLASEQLEERLFGLFLTSLSDDKEELLSSYTGTTTLENEYVQYLFKEEGRAPLAHNIASQFYSFHHPTDEADLYKMWFSIASVMTENPSLPKNEKAYASAVDYVWRKLRQERISQQALAEQYGLSVTTMKKYVKIVTQLLEELNRA</sequence>
<evidence type="ECO:0000313" key="4">
    <source>
        <dbReference type="EMBL" id="GIN62380.1"/>
    </source>
</evidence>
<dbReference type="OrthoDB" id="600613at2"/>
<dbReference type="Pfam" id="PF13181">
    <property type="entry name" value="TPR_8"/>
    <property type="match status" value="1"/>
</dbReference>
<protein>
    <submittedName>
        <fullName evidence="4">TPR repeat-containing protein YvcD</fullName>
    </submittedName>
</protein>
<dbReference type="PANTHER" id="PTHR45586">
    <property type="entry name" value="TPR REPEAT-CONTAINING PROTEIN PA4667"/>
    <property type="match status" value="1"/>
</dbReference>
<dbReference type="PANTHER" id="PTHR45586:SF1">
    <property type="entry name" value="LIPOPOLYSACCHARIDE ASSEMBLY PROTEIN B"/>
    <property type="match status" value="1"/>
</dbReference>
<evidence type="ECO:0000256" key="1">
    <source>
        <dbReference type="ARBA" id="ARBA00022737"/>
    </source>
</evidence>
<name>A0A919WI51_9BACI</name>
<evidence type="ECO:0000256" key="3">
    <source>
        <dbReference type="PROSITE-ProRule" id="PRU00339"/>
    </source>
</evidence>
<reference evidence="4" key="1">
    <citation type="submission" date="2021-03" db="EMBL/GenBank/DDBJ databases">
        <title>Antimicrobial resistance genes in bacteria isolated from Japanese honey, and their potential for conferring macrolide and lincosamide resistance in the American foulbrood pathogen Paenibacillus larvae.</title>
        <authorList>
            <person name="Okamoto M."/>
            <person name="Kumagai M."/>
            <person name="Kanamori H."/>
            <person name="Takamatsu D."/>
        </authorList>
    </citation>
    <scope>NUCLEOTIDE SEQUENCE</scope>
    <source>
        <strain evidence="4">J27TS8</strain>
    </source>
</reference>
<dbReference type="Pfam" id="PF14559">
    <property type="entry name" value="TPR_19"/>
    <property type="match status" value="1"/>
</dbReference>
<keyword evidence="5" id="KW-1185">Reference proteome</keyword>
<dbReference type="SMART" id="SM00028">
    <property type="entry name" value="TPR"/>
    <property type="match status" value="5"/>
</dbReference>
<dbReference type="EMBL" id="BORC01000003">
    <property type="protein sequence ID" value="GIN62380.1"/>
    <property type="molecule type" value="Genomic_DNA"/>
</dbReference>
<accession>A0A919WI51</accession>
<dbReference type="AlphaFoldDB" id="A0A919WI51"/>
<organism evidence="4 5">
    <name type="scientific">Robertmurraya siralis</name>
    <dbReference type="NCBI Taxonomy" id="77777"/>
    <lineage>
        <taxon>Bacteria</taxon>
        <taxon>Bacillati</taxon>
        <taxon>Bacillota</taxon>
        <taxon>Bacilli</taxon>
        <taxon>Bacillales</taxon>
        <taxon>Bacillaceae</taxon>
        <taxon>Robertmurraya</taxon>
    </lineage>
</organism>
<dbReference type="InterPro" id="IPR051012">
    <property type="entry name" value="CellSynth/LPSAsmb/PSIAsmb"/>
</dbReference>
<evidence type="ECO:0000313" key="5">
    <source>
        <dbReference type="Proteomes" id="UP000682111"/>
    </source>
</evidence>
<evidence type="ECO:0000256" key="2">
    <source>
        <dbReference type="ARBA" id="ARBA00022803"/>
    </source>
</evidence>
<dbReference type="SUPFAM" id="SSF48452">
    <property type="entry name" value="TPR-like"/>
    <property type="match status" value="2"/>
</dbReference>